<dbReference type="GO" id="GO:0006270">
    <property type="term" value="P:DNA replication initiation"/>
    <property type="evidence" value="ECO:0007669"/>
    <property type="project" value="InterPro"/>
</dbReference>
<dbReference type="InterPro" id="IPR012340">
    <property type="entry name" value="NA-bd_OB-fold"/>
</dbReference>
<keyword evidence="4" id="KW-0479">Metal-binding</keyword>
<dbReference type="Gene3D" id="2.40.50.140">
    <property type="entry name" value="Nucleic acid-binding proteins"/>
    <property type="match status" value="1"/>
</dbReference>
<dbReference type="AlphaFoldDB" id="A0A8C4PXH2"/>
<evidence type="ECO:0000256" key="8">
    <source>
        <dbReference type="SAM" id="MobiDB-lite"/>
    </source>
</evidence>
<keyword evidence="3" id="KW-0235">DNA replication</keyword>
<dbReference type="GO" id="GO:0003697">
    <property type="term" value="F:single-stranded DNA binding"/>
    <property type="evidence" value="ECO:0007669"/>
    <property type="project" value="InterPro"/>
</dbReference>
<keyword evidence="7" id="KW-0539">Nucleus</keyword>
<feature type="domain" description="Zinc finger Mcm10/DnaG-type" evidence="9">
    <location>
        <begin position="118"/>
        <end position="163"/>
    </location>
</feature>
<evidence type="ECO:0000256" key="7">
    <source>
        <dbReference type="ARBA" id="ARBA00023242"/>
    </source>
</evidence>
<dbReference type="GO" id="GO:0043596">
    <property type="term" value="C:nuclear replication fork"/>
    <property type="evidence" value="ECO:0007669"/>
    <property type="project" value="TreeGrafter"/>
</dbReference>
<dbReference type="InterPro" id="IPR015408">
    <property type="entry name" value="Znf_Mcm10/DnaG"/>
</dbReference>
<dbReference type="GO" id="GO:0008270">
    <property type="term" value="F:zinc ion binding"/>
    <property type="evidence" value="ECO:0007669"/>
    <property type="project" value="UniProtKB-KW"/>
</dbReference>
<evidence type="ECO:0000313" key="12">
    <source>
        <dbReference type="Proteomes" id="UP000694388"/>
    </source>
</evidence>
<sequence length="363" mass="40674">MERKMQGRRFIRLSMLPDKRARENLEEVDWVTIGIVFRKSTSQSASNGNTFSIWSVTDLRNMSTQVSFFLFGDVHKQLWKTEVRTVFGLLNPSLMKPKPGSDEVCVTVDNPQKVLLMGEAMDVGTCRANKKNGQPCSQLVNLSDGEFCIFHMQAQYRKLCSKRAELQAGPGSRPPRGHRHGKHSTQPGGLRQRLCDDGFHYGGVSSPACTPSFREPESRPRQSKKLTMGLIAVGGAQALITETREKLGITASQDVTGCSDDFKELVAAPTIGALNLKRHLLMTSSQDQSATKIRERGGRASKVCGISGALVSTDQEISAEELLRKYKQGVQETRRHKAEERQRRWDDINYYRFLVPSDCYSFI</sequence>
<comment type="subcellular location">
    <subcellularLocation>
        <location evidence="1">Nucleus</location>
    </subcellularLocation>
</comment>
<evidence type="ECO:0000256" key="4">
    <source>
        <dbReference type="ARBA" id="ARBA00022723"/>
    </source>
</evidence>
<dbReference type="Ensembl" id="ENSEBUT00000003220.1">
    <property type="protein sequence ID" value="ENSEBUP00000002858.1"/>
    <property type="gene ID" value="ENSEBUG00000002147.1"/>
</dbReference>
<feature type="region of interest" description="Disordered" evidence="8">
    <location>
        <begin position="166"/>
        <end position="192"/>
    </location>
</feature>
<dbReference type="GO" id="GO:0003688">
    <property type="term" value="F:DNA replication origin binding"/>
    <property type="evidence" value="ECO:0007669"/>
    <property type="project" value="TreeGrafter"/>
</dbReference>
<dbReference type="Proteomes" id="UP000694388">
    <property type="component" value="Unplaced"/>
</dbReference>
<dbReference type="PANTHER" id="PTHR13454:SF11">
    <property type="entry name" value="PROTEIN MCM10 HOMOLOG"/>
    <property type="match status" value="1"/>
</dbReference>
<name>A0A8C4PXH2_EPTBU</name>
<feature type="domain" description="MCM10 OB-fold" evidence="10">
    <location>
        <begin position="1"/>
        <end position="115"/>
    </location>
</feature>
<reference evidence="11" key="2">
    <citation type="submission" date="2025-09" db="UniProtKB">
        <authorList>
            <consortium name="Ensembl"/>
        </authorList>
    </citation>
    <scope>IDENTIFICATION</scope>
</reference>
<reference evidence="11" key="1">
    <citation type="submission" date="2025-08" db="UniProtKB">
        <authorList>
            <consortium name="Ensembl"/>
        </authorList>
    </citation>
    <scope>IDENTIFICATION</scope>
</reference>
<evidence type="ECO:0000259" key="9">
    <source>
        <dbReference type="Pfam" id="PF09329"/>
    </source>
</evidence>
<dbReference type="InterPro" id="IPR040184">
    <property type="entry name" value="Mcm10"/>
</dbReference>
<evidence type="ECO:0000256" key="2">
    <source>
        <dbReference type="ARBA" id="ARBA00009679"/>
    </source>
</evidence>
<keyword evidence="5" id="KW-0863">Zinc-finger</keyword>
<comment type="similarity">
    <text evidence="2">Belongs to the MCM10 family.</text>
</comment>
<evidence type="ECO:0008006" key="13">
    <source>
        <dbReference type="Google" id="ProtNLM"/>
    </source>
</evidence>
<evidence type="ECO:0000313" key="11">
    <source>
        <dbReference type="Ensembl" id="ENSEBUP00000002858.1"/>
    </source>
</evidence>
<dbReference type="Pfam" id="PF22379">
    <property type="entry name" value="OB_MCM10"/>
    <property type="match status" value="1"/>
</dbReference>
<accession>A0A8C4PXH2</accession>
<proteinExistence type="inferred from homology"/>
<organism evidence="11 12">
    <name type="scientific">Eptatretus burgeri</name>
    <name type="common">Inshore hagfish</name>
    <dbReference type="NCBI Taxonomy" id="7764"/>
    <lineage>
        <taxon>Eukaryota</taxon>
        <taxon>Metazoa</taxon>
        <taxon>Chordata</taxon>
        <taxon>Craniata</taxon>
        <taxon>Vertebrata</taxon>
        <taxon>Cyclostomata</taxon>
        <taxon>Myxini</taxon>
        <taxon>Myxiniformes</taxon>
        <taxon>Myxinidae</taxon>
        <taxon>Eptatretinae</taxon>
        <taxon>Eptatretus</taxon>
    </lineage>
</organism>
<dbReference type="PANTHER" id="PTHR13454">
    <property type="entry name" value="PROTEIN MCM10 HOMOLOG"/>
    <property type="match status" value="1"/>
</dbReference>
<dbReference type="Pfam" id="PF09329">
    <property type="entry name" value="zf-primase"/>
    <property type="match status" value="1"/>
</dbReference>
<keyword evidence="6" id="KW-0862">Zinc</keyword>
<dbReference type="GeneTree" id="ENSGT00390000007134"/>
<evidence type="ECO:0000256" key="6">
    <source>
        <dbReference type="ARBA" id="ARBA00022833"/>
    </source>
</evidence>
<evidence type="ECO:0000256" key="5">
    <source>
        <dbReference type="ARBA" id="ARBA00022771"/>
    </source>
</evidence>
<evidence type="ECO:0000256" key="1">
    <source>
        <dbReference type="ARBA" id="ARBA00004123"/>
    </source>
</evidence>
<protein>
    <recommendedName>
        <fullName evidence="13">Protein MCM10 homolog</fullName>
    </recommendedName>
</protein>
<evidence type="ECO:0000259" key="10">
    <source>
        <dbReference type="Pfam" id="PF22379"/>
    </source>
</evidence>
<dbReference type="InterPro" id="IPR055065">
    <property type="entry name" value="OB_MCM10"/>
</dbReference>
<keyword evidence="12" id="KW-1185">Reference proteome</keyword>
<evidence type="ECO:0000256" key="3">
    <source>
        <dbReference type="ARBA" id="ARBA00022705"/>
    </source>
</evidence>